<dbReference type="EMBL" id="CAJVPT010002099">
    <property type="protein sequence ID" value="CAG8475189.1"/>
    <property type="molecule type" value="Genomic_DNA"/>
</dbReference>
<proteinExistence type="predicted"/>
<protein>
    <submittedName>
        <fullName evidence="1">1969_t:CDS:1</fullName>
    </submittedName>
</protein>
<name>A0ACA9KJE5_9GLOM</name>
<comment type="caution">
    <text evidence="1">The sequence shown here is derived from an EMBL/GenBank/DDBJ whole genome shotgun (WGS) entry which is preliminary data.</text>
</comment>
<sequence>MALQPSLNPLLIHGSRDAANTLEFFWDYVCPFSKKSANCVENILKPLLVSKYSGKVKIIFRPHPQPWHASSTFVHEAGIAVAKAAPESFWKYSLALFNAQDDFFDEPTLNMTPTQIREKLVELGKSSGALSADQVAAVEELLKPKGGGNSGIGATDDLKVCIKYGRQNSIHVSPTVLFNGLVANDVSSSWGEAEWSVFLEKNIKG</sequence>
<organism evidence="1 2">
    <name type="scientific">Acaulospora colombiana</name>
    <dbReference type="NCBI Taxonomy" id="27376"/>
    <lineage>
        <taxon>Eukaryota</taxon>
        <taxon>Fungi</taxon>
        <taxon>Fungi incertae sedis</taxon>
        <taxon>Mucoromycota</taxon>
        <taxon>Glomeromycotina</taxon>
        <taxon>Glomeromycetes</taxon>
        <taxon>Diversisporales</taxon>
        <taxon>Acaulosporaceae</taxon>
        <taxon>Acaulospora</taxon>
    </lineage>
</organism>
<evidence type="ECO:0000313" key="1">
    <source>
        <dbReference type="EMBL" id="CAG8475189.1"/>
    </source>
</evidence>
<evidence type="ECO:0000313" key="2">
    <source>
        <dbReference type="Proteomes" id="UP000789525"/>
    </source>
</evidence>
<dbReference type="Proteomes" id="UP000789525">
    <property type="component" value="Unassembled WGS sequence"/>
</dbReference>
<accession>A0ACA9KJE5</accession>
<gene>
    <name evidence="1" type="ORF">ACOLOM_LOCUS1760</name>
</gene>
<reference evidence="1" key="1">
    <citation type="submission" date="2021-06" db="EMBL/GenBank/DDBJ databases">
        <authorList>
            <person name="Kallberg Y."/>
            <person name="Tangrot J."/>
            <person name="Rosling A."/>
        </authorList>
    </citation>
    <scope>NUCLEOTIDE SEQUENCE</scope>
    <source>
        <strain evidence="1">CL356</strain>
    </source>
</reference>
<keyword evidence="2" id="KW-1185">Reference proteome</keyword>